<comment type="caution">
    <text evidence="12">The sequence shown here is derived from an EMBL/GenBank/DDBJ whole genome shotgun (WGS) entry which is preliminary data.</text>
</comment>
<dbReference type="PANTHER" id="PTHR24363:SF0">
    <property type="entry name" value="SERINE_THREONINE KINASE LIKE DOMAIN CONTAINING 1"/>
    <property type="match status" value="1"/>
</dbReference>
<keyword evidence="4 9" id="KW-0547">Nucleotide-binding</keyword>
<gene>
    <name evidence="12" type="primary">spkF_2</name>
    <name evidence="12" type="ORF">E5S67_02700</name>
</gene>
<feature type="transmembrane region" description="Helical" evidence="10">
    <location>
        <begin position="509"/>
        <end position="530"/>
    </location>
</feature>
<comment type="catalytic activity">
    <reaction evidence="7">
        <text>L-threonyl-[protein] + ATP = O-phospho-L-threonyl-[protein] + ADP + H(+)</text>
        <dbReference type="Rhea" id="RHEA:46608"/>
        <dbReference type="Rhea" id="RHEA-COMP:11060"/>
        <dbReference type="Rhea" id="RHEA-COMP:11605"/>
        <dbReference type="ChEBI" id="CHEBI:15378"/>
        <dbReference type="ChEBI" id="CHEBI:30013"/>
        <dbReference type="ChEBI" id="CHEBI:30616"/>
        <dbReference type="ChEBI" id="CHEBI:61977"/>
        <dbReference type="ChEBI" id="CHEBI:456216"/>
        <dbReference type="EC" id="2.7.11.1"/>
    </reaction>
</comment>
<keyword evidence="13" id="KW-1185">Reference proteome</keyword>
<evidence type="ECO:0000256" key="10">
    <source>
        <dbReference type="SAM" id="Phobius"/>
    </source>
</evidence>
<dbReference type="GO" id="GO:0004674">
    <property type="term" value="F:protein serine/threonine kinase activity"/>
    <property type="evidence" value="ECO:0007669"/>
    <property type="project" value="UniProtKB-EC"/>
</dbReference>
<protein>
    <recommendedName>
        <fullName evidence="1">non-specific serine/threonine protein kinase</fullName>
        <ecNumber evidence="1">2.7.11.1</ecNumber>
    </recommendedName>
</protein>
<dbReference type="Pfam" id="PF00069">
    <property type="entry name" value="Pkinase"/>
    <property type="match status" value="1"/>
</dbReference>
<feature type="binding site" evidence="9">
    <location>
        <position position="71"/>
    </location>
    <ligand>
        <name>ATP</name>
        <dbReference type="ChEBI" id="CHEBI:30616"/>
    </ligand>
</feature>
<keyword evidence="5 12" id="KW-0418">Kinase</keyword>
<evidence type="ECO:0000313" key="13">
    <source>
        <dbReference type="Proteomes" id="UP000702425"/>
    </source>
</evidence>
<keyword evidence="2" id="KW-0723">Serine/threonine-protein kinase</keyword>
<dbReference type="PROSITE" id="PS50011">
    <property type="entry name" value="PROTEIN_KINASE_DOM"/>
    <property type="match status" value="1"/>
</dbReference>
<keyword evidence="6 9" id="KW-0067">ATP-binding</keyword>
<dbReference type="EMBL" id="SRRZ01000044">
    <property type="protein sequence ID" value="NQE34971.1"/>
    <property type="molecule type" value="Genomic_DNA"/>
</dbReference>
<feature type="transmembrane region" description="Helical" evidence="10">
    <location>
        <begin position="483"/>
        <end position="502"/>
    </location>
</feature>
<evidence type="ECO:0000256" key="3">
    <source>
        <dbReference type="ARBA" id="ARBA00022679"/>
    </source>
</evidence>
<dbReference type="EC" id="2.7.11.1" evidence="1"/>
<evidence type="ECO:0000313" key="12">
    <source>
        <dbReference type="EMBL" id="NQE34971.1"/>
    </source>
</evidence>
<keyword evidence="10" id="KW-0812">Transmembrane</keyword>
<dbReference type="Proteomes" id="UP000702425">
    <property type="component" value="Unassembled WGS sequence"/>
</dbReference>
<proteinExistence type="predicted"/>
<dbReference type="SUPFAM" id="SSF56112">
    <property type="entry name" value="Protein kinase-like (PK-like)"/>
    <property type="match status" value="1"/>
</dbReference>
<dbReference type="Gene3D" id="1.10.510.10">
    <property type="entry name" value="Transferase(Phosphotransferase) domain 1"/>
    <property type="match status" value="1"/>
</dbReference>
<keyword evidence="10" id="KW-0472">Membrane</keyword>
<evidence type="ECO:0000256" key="7">
    <source>
        <dbReference type="ARBA" id="ARBA00047899"/>
    </source>
</evidence>
<dbReference type="PANTHER" id="PTHR24363">
    <property type="entry name" value="SERINE/THREONINE PROTEIN KINASE"/>
    <property type="match status" value="1"/>
</dbReference>
<keyword evidence="10" id="KW-1133">Transmembrane helix</keyword>
<evidence type="ECO:0000256" key="5">
    <source>
        <dbReference type="ARBA" id="ARBA00022777"/>
    </source>
</evidence>
<evidence type="ECO:0000256" key="1">
    <source>
        <dbReference type="ARBA" id="ARBA00012513"/>
    </source>
</evidence>
<dbReference type="RefSeq" id="WP_172187992.1">
    <property type="nucleotide sequence ID" value="NZ_CAWPPK010000257.1"/>
</dbReference>
<feature type="transmembrane region" description="Helical" evidence="10">
    <location>
        <begin position="456"/>
        <end position="477"/>
    </location>
</feature>
<feature type="transmembrane region" description="Helical" evidence="10">
    <location>
        <begin position="550"/>
        <end position="576"/>
    </location>
</feature>
<dbReference type="InterPro" id="IPR011009">
    <property type="entry name" value="Kinase-like_dom_sf"/>
</dbReference>
<evidence type="ECO:0000256" key="8">
    <source>
        <dbReference type="ARBA" id="ARBA00048679"/>
    </source>
</evidence>
<evidence type="ECO:0000256" key="2">
    <source>
        <dbReference type="ARBA" id="ARBA00022527"/>
    </source>
</evidence>
<dbReference type="SMART" id="SM00220">
    <property type="entry name" value="S_TKc"/>
    <property type="match status" value="1"/>
</dbReference>
<dbReference type="CDD" id="cd14014">
    <property type="entry name" value="STKc_PknB_like"/>
    <property type="match status" value="1"/>
</dbReference>
<keyword evidence="3 12" id="KW-0808">Transferase</keyword>
<dbReference type="InterPro" id="IPR008271">
    <property type="entry name" value="Ser/Thr_kinase_AS"/>
</dbReference>
<evidence type="ECO:0000256" key="6">
    <source>
        <dbReference type="ARBA" id="ARBA00022840"/>
    </source>
</evidence>
<dbReference type="PROSITE" id="PS00108">
    <property type="entry name" value="PROTEIN_KINASE_ST"/>
    <property type="match status" value="1"/>
</dbReference>
<sequence>MPHPPSKAVHCINPDCPRPYPQTWGNNFCHSCGAPLRLKNRYVPLQGLGSGGFAAIFTVWDTETQTERVLKVLLETAPKALKLFEQEAWVLALLRHPGVPRVDPDGYFHVQTQNFAGGEENPAAKRLPCLVMEKIHGKTLEEVLDEHPQGCPQEWVFSWLSQAVEILEELHRCQIIHRDIKPSNLMLRDPESPQVLLNKGLGGLQLVAIDFGGVKQMGGVERVGKDSPSSTRLISPGYSPPEQIVGGGVVPATDFYALGRTCIHLLTGKYPAEIEDPMTGELRWRHIVSVSPALANLLDDMVRSNVQQRPATAGDVRARLQEIYARSKGKIAIAPAGQAILEFCRQVVVAGAQKTASLTVLLFGAIAQMVVASLDTGWEMVLGGVGGSAGAIGGLVLGYASPLGPQIASFLNEGLHQLIPNMTFAVGPEVLLFGFAGLGTAIGLTDAGSFRQQKQYWLSGLMGAQGYLLAGLCWMEATASSGVQGVILGAFAIASLTVGMGLRSHQLVHALVVAVFSTGMFLFLNAWNIFPGSFLGILSLSNATLGWLQIWGSIVFFGLLGSAIGLCLGVSHYLIVPLLRWLGWR</sequence>
<evidence type="ECO:0000256" key="4">
    <source>
        <dbReference type="ARBA" id="ARBA00022741"/>
    </source>
</evidence>
<dbReference type="InterPro" id="IPR017441">
    <property type="entry name" value="Protein_kinase_ATP_BS"/>
</dbReference>
<feature type="domain" description="Protein kinase" evidence="11">
    <location>
        <begin position="42"/>
        <end position="324"/>
    </location>
</feature>
<evidence type="ECO:0000259" key="11">
    <source>
        <dbReference type="PROSITE" id="PS50011"/>
    </source>
</evidence>
<accession>A0ABX2CXF4</accession>
<evidence type="ECO:0000256" key="9">
    <source>
        <dbReference type="PROSITE-ProRule" id="PRU10141"/>
    </source>
</evidence>
<feature type="transmembrane region" description="Helical" evidence="10">
    <location>
        <begin position="381"/>
        <end position="402"/>
    </location>
</feature>
<dbReference type="NCBIfam" id="NF045510">
    <property type="entry name" value="4Cys_prefix_kin"/>
    <property type="match status" value="1"/>
</dbReference>
<reference evidence="12 13" key="1">
    <citation type="journal article" date="2020" name="Sci. Rep.">
        <title>A novel cyanobacterial geosmin producer, revising GeoA distribution and dispersion patterns in Bacteria.</title>
        <authorList>
            <person name="Churro C."/>
            <person name="Semedo-Aguiar A.P."/>
            <person name="Silva A.D."/>
            <person name="Pereira-Leal J.B."/>
            <person name="Leite R.B."/>
        </authorList>
    </citation>
    <scope>NUCLEOTIDE SEQUENCE [LARGE SCALE GENOMIC DNA]</scope>
    <source>
        <strain evidence="12 13">IPMA8</strain>
    </source>
</reference>
<feature type="transmembrane region" description="Helical" evidence="10">
    <location>
        <begin position="422"/>
        <end position="444"/>
    </location>
</feature>
<comment type="catalytic activity">
    <reaction evidence="8">
        <text>L-seryl-[protein] + ATP = O-phospho-L-seryl-[protein] + ADP + H(+)</text>
        <dbReference type="Rhea" id="RHEA:17989"/>
        <dbReference type="Rhea" id="RHEA-COMP:9863"/>
        <dbReference type="Rhea" id="RHEA-COMP:11604"/>
        <dbReference type="ChEBI" id="CHEBI:15378"/>
        <dbReference type="ChEBI" id="CHEBI:29999"/>
        <dbReference type="ChEBI" id="CHEBI:30616"/>
        <dbReference type="ChEBI" id="CHEBI:83421"/>
        <dbReference type="ChEBI" id="CHEBI:456216"/>
        <dbReference type="EC" id="2.7.11.1"/>
    </reaction>
</comment>
<dbReference type="PROSITE" id="PS00107">
    <property type="entry name" value="PROTEIN_KINASE_ATP"/>
    <property type="match status" value="1"/>
</dbReference>
<organism evidence="12 13">
    <name type="scientific">Microcoleus asticus IPMA8</name>
    <dbReference type="NCBI Taxonomy" id="2563858"/>
    <lineage>
        <taxon>Bacteria</taxon>
        <taxon>Bacillati</taxon>
        <taxon>Cyanobacteriota</taxon>
        <taxon>Cyanophyceae</taxon>
        <taxon>Oscillatoriophycideae</taxon>
        <taxon>Oscillatoriales</taxon>
        <taxon>Microcoleaceae</taxon>
        <taxon>Microcoleus</taxon>
        <taxon>Microcoleus asticus</taxon>
    </lineage>
</organism>
<name>A0ABX2CXF4_9CYAN</name>
<feature type="transmembrane region" description="Helical" evidence="10">
    <location>
        <begin position="355"/>
        <end position="374"/>
    </location>
</feature>
<dbReference type="InterPro" id="IPR000719">
    <property type="entry name" value="Prot_kinase_dom"/>
</dbReference>